<comment type="caution">
    <text evidence="2">The sequence shown here is derived from an EMBL/GenBank/DDBJ whole genome shotgun (WGS) entry which is preliminary data.</text>
</comment>
<feature type="transmembrane region" description="Helical" evidence="1">
    <location>
        <begin position="12"/>
        <end position="30"/>
    </location>
</feature>
<reference evidence="2 3" key="1">
    <citation type="submission" date="2018-11" db="EMBL/GenBank/DDBJ databases">
        <title>Novel bacteria species description.</title>
        <authorList>
            <person name="Han J.-H."/>
        </authorList>
    </citation>
    <scope>NUCLEOTIDE SEQUENCE [LARGE SCALE GENOMIC DNA]</scope>
    <source>
        <strain evidence="2 3">KCTC23259</strain>
    </source>
</reference>
<sequence>MKKNEFIKTQILLTSVVSVAIWSLLAWYYFNGGVPSHHILAREDLPEISNWWGGILLPILTWFVLLRIQKRDKLPKVNSTTFLQIPQKVWISFMGALLLGIALSVFFTLGNEGMSGYMILSVFVISLFFPVYRAECLLGFVLGMTFTFGAVLPTGIGSILATIGFMIFNLVRPFLVFIFKYIKK</sequence>
<dbReference type="EMBL" id="RJUF01000021">
    <property type="protein sequence ID" value="MCP9763121.1"/>
    <property type="molecule type" value="Genomic_DNA"/>
</dbReference>
<accession>A0AAE3H301</accession>
<keyword evidence="1" id="KW-0472">Membrane</keyword>
<dbReference type="AlphaFoldDB" id="A0AAE3H301"/>
<feature type="transmembrane region" description="Helical" evidence="1">
    <location>
        <begin position="137"/>
        <end position="156"/>
    </location>
</feature>
<feature type="transmembrane region" description="Helical" evidence="1">
    <location>
        <begin position="50"/>
        <end position="68"/>
    </location>
</feature>
<proteinExistence type="predicted"/>
<feature type="transmembrane region" description="Helical" evidence="1">
    <location>
        <begin position="162"/>
        <end position="182"/>
    </location>
</feature>
<dbReference type="Proteomes" id="UP001204144">
    <property type="component" value="Unassembled WGS sequence"/>
</dbReference>
<protein>
    <submittedName>
        <fullName evidence="2">Uncharacterized protein</fullName>
    </submittedName>
</protein>
<evidence type="ECO:0000256" key="1">
    <source>
        <dbReference type="SAM" id="Phobius"/>
    </source>
</evidence>
<evidence type="ECO:0000313" key="2">
    <source>
        <dbReference type="EMBL" id="MCP9763121.1"/>
    </source>
</evidence>
<name>A0AAE3H301_9BACT</name>
<keyword evidence="1" id="KW-0812">Transmembrane</keyword>
<feature type="transmembrane region" description="Helical" evidence="1">
    <location>
        <begin position="89"/>
        <end position="109"/>
    </location>
</feature>
<dbReference type="RefSeq" id="WP_255036907.1">
    <property type="nucleotide sequence ID" value="NZ_RJUF01000021.1"/>
</dbReference>
<gene>
    <name evidence="2" type="ORF">EGI31_09150</name>
</gene>
<feature type="transmembrane region" description="Helical" evidence="1">
    <location>
        <begin position="115"/>
        <end position="132"/>
    </location>
</feature>
<keyword evidence="3" id="KW-1185">Reference proteome</keyword>
<organism evidence="2 3">
    <name type="scientific">Lacihabitans soyangensis</name>
    <dbReference type="NCBI Taxonomy" id="869394"/>
    <lineage>
        <taxon>Bacteria</taxon>
        <taxon>Pseudomonadati</taxon>
        <taxon>Bacteroidota</taxon>
        <taxon>Cytophagia</taxon>
        <taxon>Cytophagales</taxon>
        <taxon>Leadbetterellaceae</taxon>
        <taxon>Lacihabitans</taxon>
    </lineage>
</organism>
<keyword evidence="1" id="KW-1133">Transmembrane helix</keyword>
<evidence type="ECO:0000313" key="3">
    <source>
        <dbReference type="Proteomes" id="UP001204144"/>
    </source>
</evidence>